<feature type="compositionally biased region" description="Basic residues" evidence="9">
    <location>
        <begin position="290"/>
        <end position="299"/>
    </location>
</feature>
<keyword evidence="7" id="KW-0687">Ribonucleoprotein</keyword>
<dbReference type="Pfam" id="PF21800">
    <property type="entry name" value="KH_KRR1_2nd"/>
    <property type="match status" value="1"/>
</dbReference>
<evidence type="ECO:0000256" key="7">
    <source>
        <dbReference type="ARBA" id="ARBA00023274"/>
    </source>
</evidence>
<dbReference type="Pfam" id="PF17903">
    <property type="entry name" value="KH_KRR1_1st"/>
    <property type="match status" value="1"/>
</dbReference>
<dbReference type="Gramene" id="GBG77121">
    <property type="protein sequence ID" value="GBG77121"/>
    <property type="gene ID" value="CBR_g23447"/>
</dbReference>
<keyword evidence="4" id="KW-0698">rRNA processing</keyword>
<evidence type="ECO:0000256" key="1">
    <source>
        <dbReference type="ARBA" id="ARBA00004604"/>
    </source>
</evidence>
<keyword evidence="6" id="KW-0539">Nucleus</keyword>
<feature type="compositionally biased region" description="Low complexity" evidence="9">
    <location>
        <begin position="594"/>
        <end position="606"/>
    </location>
</feature>
<dbReference type="PANTHER" id="PTHR12581">
    <property type="entry name" value="HIV-1 REV BINDING PROTEIN 2, 3"/>
    <property type="match status" value="1"/>
</dbReference>
<dbReference type="AlphaFoldDB" id="A0A388L487"/>
<dbReference type="STRING" id="69332.A0A388L487"/>
<dbReference type="InterPro" id="IPR004087">
    <property type="entry name" value="KH_dom"/>
</dbReference>
<accession>A0A388L487</accession>
<protein>
    <recommendedName>
        <fullName evidence="8">KRR-R motif-containing protein 1</fullName>
    </recommendedName>
</protein>
<evidence type="ECO:0000256" key="3">
    <source>
        <dbReference type="ARBA" id="ARBA00022517"/>
    </source>
</evidence>
<dbReference type="Gene3D" id="3.30.1370.10">
    <property type="entry name" value="K Homology domain, type 1"/>
    <property type="match status" value="2"/>
</dbReference>
<reference evidence="11 12" key="1">
    <citation type="journal article" date="2018" name="Cell">
        <title>The Chara Genome: Secondary Complexity and Implications for Plant Terrestrialization.</title>
        <authorList>
            <person name="Nishiyama T."/>
            <person name="Sakayama H."/>
            <person name="Vries J.D."/>
            <person name="Buschmann H."/>
            <person name="Saint-Marcoux D."/>
            <person name="Ullrich K.K."/>
            <person name="Haas F.B."/>
            <person name="Vanderstraeten L."/>
            <person name="Becker D."/>
            <person name="Lang D."/>
            <person name="Vosolsobe S."/>
            <person name="Rombauts S."/>
            <person name="Wilhelmsson P.K.I."/>
            <person name="Janitza P."/>
            <person name="Kern R."/>
            <person name="Heyl A."/>
            <person name="Rumpler F."/>
            <person name="Villalobos L.I.A.C."/>
            <person name="Clay J.M."/>
            <person name="Skokan R."/>
            <person name="Toyoda A."/>
            <person name="Suzuki Y."/>
            <person name="Kagoshima H."/>
            <person name="Schijlen E."/>
            <person name="Tajeshwar N."/>
            <person name="Catarino B."/>
            <person name="Hetherington A.J."/>
            <person name="Saltykova A."/>
            <person name="Bonnot C."/>
            <person name="Breuninger H."/>
            <person name="Symeonidi A."/>
            <person name="Radhakrishnan G.V."/>
            <person name="Van Nieuwerburgh F."/>
            <person name="Deforce D."/>
            <person name="Chang C."/>
            <person name="Karol K.G."/>
            <person name="Hedrich R."/>
            <person name="Ulvskov P."/>
            <person name="Glockner G."/>
            <person name="Delwiche C.F."/>
            <person name="Petrasek J."/>
            <person name="Van de Peer Y."/>
            <person name="Friml J."/>
            <person name="Beilby M."/>
            <person name="Dolan L."/>
            <person name="Kohara Y."/>
            <person name="Sugano S."/>
            <person name="Fujiyama A."/>
            <person name="Delaux P.-M."/>
            <person name="Quint M."/>
            <person name="TheiBen G."/>
            <person name="Hagemann M."/>
            <person name="Harholt J."/>
            <person name="Dunand C."/>
            <person name="Zachgo S."/>
            <person name="Langdale J."/>
            <person name="Maumus F."/>
            <person name="Straeten D.V.D."/>
            <person name="Gould S.B."/>
            <person name="Rensing S.A."/>
        </authorList>
    </citation>
    <scope>NUCLEOTIDE SEQUENCE [LARGE SCALE GENOMIC DNA]</scope>
    <source>
        <strain evidence="11 12">S276</strain>
    </source>
</reference>
<evidence type="ECO:0000256" key="2">
    <source>
        <dbReference type="ARBA" id="ARBA00009344"/>
    </source>
</evidence>
<evidence type="ECO:0000313" key="12">
    <source>
        <dbReference type="Proteomes" id="UP000265515"/>
    </source>
</evidence>
<sequence>MLCFGKYLIGDIEERDRSPILDVLLVALLVYHRDNVVGHVQRCHEEFKEGKGLCSALEQFFDDDDDITDGHHDNNAIADDATKTVSDEDDKHLICIAEIRNSNNNNYKLTVFVGQAANINNNNYTVCDDGMGRGILRLCALRRVNDYNNNNDDDDTAGGNKNNNNKGDGVDIGGVADVQLCNLDLPIWALAFWNSASEKLASTGAFCKVGRGPRGNMSDVLLSMDGGNRQEANLFSFVEGVVKCSAWKSAASARSLLGNCREKVQLQRIGSGKEAIEGGERDENPSGERGKKKKGKHKTEKPWDSEDIDHWKIEKFEPSHNPSGLLEETSFATLFPKYREKYLRDVWSIVKKALKEVGIACELNLVEGSMTVSTTRKTFDPFIIVKARDLIKLLSRSVPVTQALKILDDSVQCDIIKIGGIIRNKEKFVKRRQRLIGPNGSTLKAIELLTNCYILVQGNTVSAMGPFTGLKVVRRVVEDCIKNVHPIYHIKALMIKRELAKDPEMAKENWERFLPKFKKRNVKKKQEAAKKKEKKAYTPFPPPQQPSKIDLQLESGEYFLSEEAKRVKKWSDKSEKQAERVAEKKRKREEAFVPPKSAGKSAAAADGKPEREGEGGGGGNKRTVAGADVAAMAASLKEKARKSQKKASVGDERVATYLALGS</sequence>
<dbReference type="InterPro" id="IPR041174">
    <property type="entry name" value="KRR1-like_KH1"/>
</dbReference>
<dbReference type="SUPFAM" id="SSF54791">
    <property type="entry name" value="Eukaryotic type KH-domain (KH-domain type I)"/>
    <property type="match status" value="1"/>
</dbReference>
<keyword evidence="3" id="KW-0690">Ribosome biogenesis</keyword>
<dbReference type="OrthoDB" id="441223at2759"/>
<dbReference type="InterPro" id="IPR024166">
    <property type="entry name" value="rRNA_assembly_KRR1"/>
</dbReference>
<name>A0A388L487_CHABU</name>
<comment type="caution">
    <text evidence="11">The sequence shown here is derived from an EMBL/GenBank/DDBJ whole genome shotgun (WGS) entry which is preliminary data.</text>
</comment>
<dbReference type="InterPro" id="IPR048550">
    <property type="entry name" value="KRR1-like_KH1_euk"/>
</dbReference>
<feature type="compositionally biased region" description="Basic and acidic residues" evidence="9">
    <location>
        <begin position="569"/>
        <end position="582"/>
    </location>
</feature>
<dbReference type="CDD" id="cd22393">
    <property type="entry name" value="KH-I_KRR1_rpt1"/>
    <property type="match status" value="1"/>
</dbReference>
<evidence type="ECO:0000259" key="10">
    <source>
        <dbReference type="SMART" id="SM00322"/>
    </source>
</evidence>
<comment type="similarity">
    <text evidence="2">Belongs to the KRR1 family.</text>
</comment>
<dbReference type="GO" id="GO:0003723">
    <property type="term" value="F:RNA binding"/>
    <property type="evidence" value="ECO:0007669"/>
    <property type="project" value="UniProtKB-KW"/>
</dbReference>
<dbReference type="InterPro" id="IPR048549">
    <property type="entry name" value="KRR1-like_KH2_euk"/>
</dbReference>
<dbReference type="CDD" id="cd22394">
    <property type="entry name" value="KH-I_KRR1_rpt2"/>
    <property type="match status" value="1"/>
</dbReference>
<feature type="region of interest" description="Disordered" evidence="9">
    <location>
        <begin position="521"/>
        <end position="548"/>
    </location>
</feature>
<dbReference type="InterPro" id="IPR036612">
    <property type="entry name" value="KH_dom_type_1_sf"/>
</dbReference>
<dbReference type="InterPro" id="IPR048548">
    <property type="entry name" value="KRR1-like_KH2"/>
</dbReference>
<dbReference type="FunFam" id="3.30.1370.10:FF:000014">
    <property type="entry name" value="KRR1 small subunit processome component"/>
    <property type="match status" value="1"/>
</dbReference>
<keyword evidence="5" id="KW-0694">RNA-binding</keyword>
<dbReference type="SMART" id="SM00322">
    <property type="entry name" value="KH"/>
    <property type="match status" value="1"/>
</dbReference>
<dbReference type="FunFam" id="3.30.1370.10:FF:000011">
    <property type="entry name" value="KRR1 small subunit processome component"/>
    <property type="match status" value="1"/>
</dbReference>
<proteinExistence type="inferred from homology"/>
<comment type="subcellular location">
    <subcellularLocation>
        <location evidence="1">Nucleus</location>
        <location evidence="1">Nucleolus</location>
    </subcellularLocation>
</comment>
<dbReference type="Proteomes" id="UP000265515">
    <property type="component" value="Unassembled WGS sequence"/>
</dbReference>
<dbReference type="GO" id="GO:0032040">
    <property type="term" value="C:small-subunit processome"/>
    <property type="evidence" value="ECO:0007669"/>
    <property type="project" value="TreeGrafter"/>
</dbReference>
<dbReference type="EMBL" id="BFEA01000260">
    <property type="protein sequence ID" value="GBG77121.1"/>
    <property type="molecule type" value="Genomic_DNA"/>
</dbReference>
<evidence type="ECO:0000313" key="11">
    <source>
        <dbReference type="EMBL" id="GBG77121.1"/>
    </source>
</evidence>
<evidence type="ECO:0000256" key="5">
    <source>
        <dbReference type="ARBA" id="ARBA00022884"/>
    </source>
</evidence>
<feature type="region of interest" description="Disordered" evidence="9">
    <location>
        <begin position="569"/>
        <end position="626"/>
    </location>
</feature>
<feature type="region of interest" description="Disordered" evidence="9">
    <location>
        <begin position="271"/>
        <end position="304"/>
    </location>
</feature>
<evidence type="ECO:0000256" key="6">
    <source>
        <dbReference type="ARBA" id="ARBA00023242"/>
    </source>
</evidence>
<feature type="compositionally biased region" description="Basic and acidic residues" evidence="9">
    <location>
        <begin position="274"/>
        <end position="289"/>
    </location>
</feature>
<evidence type="ECO:0000256" key="8">
    <source>
        <dbReference type="ARBA" id="ARBA00032993"/>
    </source>
</evidence>
<organism evidence="11 12">
    <name type="scientific">Chara braunii</name>
    <name type="common">Braun's stonewort</name>
    <dbReference type="NCBI Taxonomy" id="69332"/>
    <lineage>
        <taxon>Eukaryota</taxon>
        <taxon>Viridiplantae</taxon>
        <taxon>Streptophyta</taxon>
        <taxon>Charophyceae</taxon>
        <taxon>Charales</taxon>
        <taxon>Characeae</taxon>
        <taxon>Chara</taxon>
    </lineage>
</organism>
<dbReference type="PANTHER" id="PTHR12581:SF0">
    <property type="entry name" value="KRR1 SMALL SUBUNIT PROCESSOME COMPONENT HOMOLOG"/>
    <property type="match status" value="1"/>
</dbReference>
<dbReference type="GO" id="GO:0006364">
    <property type="term" value="P:rRNA processing"/>
    <property type="evidence" value="ECO:0007669"/>
    <property type="project" value="UniProtKB-KW"/>
</dbReference>
<gene>
    <name evidence="11" type="ORF">CBR_g23447</name>
</gene>
<evidence type="ECO:0000256" key="4">
    <source>
        <dbReference type="ARBA" id="ARBA00022552"/>
    </source>
</evidence>
<keyword evidence="12" id="KW-1185">Reference proteome</keyword>
<evidence type="ECO:0000256" key="9">
    <source>
        <dbReference type="SAM" id="MobiDB-lite"/>
    </source>
</evidence>
<feature type="domain" description="K Homology" evidence="10">
    <location>
        <begin position="412"/>
        <end position="482"/>
    </location>
</feature>